<comment type="pathway">
    <text evidence="1">Lipid metabolism.</text>
</comment>
<sequence length="274" mass="30526">MISLKTFYDEHPINEAEILRKLEAEGIGRADMRPEDLSRYDQDHYGGLPATDALVKVMGIEPGMRVLDICSGLGGTSRYLAYRYGATVLGVDINESRVDGATRLTELVGLDDKVSFQVGDAAQLDFDEGSFDRAISQESFLHVADKEAVFAGCLHILKPEGVFGFTDWIATEKLSDEARKTIAETFAAPRLIGFGDYGAMLEAAGFVAVRAENVSDEWREILKERLEMFRSLEQETVARFGRERFDTYIRNYEFFVEQIAAGALGGGRFVARKH</sequence>
<keyword evidence="3" id="KW-0808">Transferase</keyword>
<dbReference type="EMBL" id="JALIDZ010000002">
    <property type="protein sequence ID" value="MCT8970943.1"/>
    <property type="molecule type" value="Genomic_DNA"/>
</dbReference>
<gene>
    <name evidence="7" type="ORF">MUB46_03630</name>
</gene>
<evidence type="ECO:0000313" key="7">
    <source>
        <dbReference type="EMBL" id="MCT8970943.1"/>
    </source>
</evidence>
<feature type="domain" description="Methyltransferase" evidence="6">
    <location>
        <begin position="66"/>
        <end position="161"/>
    </location>
</feature>
<organism evidence="7 8">
    <name type="scientific">Microbaculum marinisediminis</name>
    <dbReference type="NCBI Taxonomy" id="2931392"/>
    <lineage>
        <taxon>Bacteria</taxon>
        <taxon>Pseudomonadati</taxon>
        <taxon>Pseudomonadota</taxon>
        <taxon>Alphaproteobacteria</taxon>
        <taxon>Hyphomicrobiales</taxon>
        <taxon>Tepidamorphaceae</taxon>
        <taxon>Microbaculum</taxon>
    </lineage>
</organism>
<dbReference type="GO" id="GO:0032259">
    <property type="term" value="P:methylation"/>
    <property type="evidence" value="ECO:0007669"/>
    <property type="project" value="UniProtKB-KW"/>
</dbReference>
<evidence type="ECO:0000313" key="8">
    <source>
        <dbReference type="Proteomes" id="UP001320898"/>
    </source>
</evidence>
<dbReference type="GO" id="GO:0000234">
    <property type="term" value="F:phosphoethanolamine N-methyltransferase activity"/>
    <property type="evidence" value="ECO:0007669"/>
    <property type="project" value="UniProtKB-EC"/>
</dbReference>
<keyword evidence="2 7" id="KW-0489">Methyltransferase</keyword>
<dbReference type="Gene3D" id="3.40.50.150">
    <property type="entry name" value="Vaccinia Virus protein VP39"/>
    <property type="match status" value="1"/>
</dbReference>
<evidence type="ECO:0000259" key="6">
    <source>
        <dbReference type="Pfam" id="PF13649"/>
    </source>
</evidence>
<evidence type="ECO:0000256" key="5">
    <source>
        <dbReference type="ARBA" id="ARBA00047622"/>
    </source>
</evidence>
<dbReference type="Proteomes" id="UP001320898">
    <property type="component" value="Unassembled WGS sequence"/>
</dbReference>
<dbReference type="Pfam" id="PF13649">
    <property type="entry name" value="Methyltransf_25"/>
    <property type="match status" value="1"/>
</dbReference>
<dbReference type="PANTHER" id="PTHR44307:SF2">
    <property type="entry name" value="PHOSPHOETHANOLAMINE METHYLTRANSFERASE ISOFORM X1"/>
    <property type="match status" value="1"/>
</dbReference>
<evidence type="ECO:0000256" key="2">
    <source>
        <dbReference type="ARBA" id="ARBA00022603"/>
    </source>
</evidence>
<dbReference type="PANTHER" id="PTHR44307">
    <property type="entry name" value="PHOSPHOETHANOLAMINE METHYLTRANSFERASE"/>
    <property type="match status" value="1"/>
</dbReference>
<comment type="pathway">
    <text evidence="4">Phospholipid metabolism.</text>
</comment>
<name>A0AAW5QW98_9HYPH</name>
<proteinExistence type="predicted"/>
<evidence type="ECO:0000256" key="3">
    <source>
        <dbReference type="ARBA" id="ARBA00022679"/>
    </source>
</evidence>
<protein>
    <submittedName>
        <fullName evidence="7">Methyltransferase domain-containing protein</fullName>
    </submittedName>
</protein>
<evidence type="ECO:0000256" key="1">
    <source>
        <dbReference type="ARBA" id="ARBA00005189"/>
    </source>
</evidence>
<dbReference type="InterPro" id="IPR029063">
    <property type="entry name" value="SAM-dependent_MTases_sf"/>
</dbReference>
<accession>A0AAW5QW98</accession>
<comment type="catalytic activity">
    <reaction evidence="5">
        <text>phosphoethanolamine + S-adenosyl-L-methionine = N-methylethanolamine phosphate + S-adenosyl-L-homocysteine + H(+)</text>
        <dbReference type="Rhea" id="RHEA:20365"/>
        <dbReference type="ChEBI" id="CHEBI:15378"/>
        <dbReference type="ChEBI" id="CHEBI:57781"/>
        <dbReference type="ChEBI" id="CHEBI:57856"/>
        <dbReference type="ChEBI" id="CHEBI:58190"/>
        <dbReference type="ChEBI" id="CHEBI:59789"/>
        <dbReference type="EC" id="2.1.1.103"/>
    </reaction>
    <physiologicalReaction direction="left-to-right" evidence="5">
        <dbReference type="Rhea" id="RHEA:20366"/>
    </physiologicalReaction>
</comment>
<reference evidence="7 8" key="1">
    <citation type="submission" date="2022-04" db="EMBL/GenBank/DDBJ databases">
        <authorList>
            <person name="Ye Y.-Q."/>
            <person name="Du Z.-J."/>
        </authorList>
    </citation>
    <scope>NUCLEOTIDE SEQUENCE [LARGE SCALE GENOMIC DNA]</scope>
    <source>
        <strain evidence="7 8">A6E488</strain>
    </source>
</reference>
<dbReference type="RefSeq" id="WP_261614520.1">
    <property type="nucleotide sequence ID" value="NZ_JALIDZ010000002.1"/>
</dbReference>
<dbReference type="AlphaFoldDB" id="A0AAW5QW98"/>
<keyword evidence="8" id="KW-1185">Reference proteome</keyword>
<comment type="caution">
    <text evidence="7">The sequence shown here is derived from an EMBL/GenBank/DDBJ whole genome shotgun (WGS) entry which is preliminary data.</text>
</comment>
<evidence type="ECO:0000256" key="4">
    <source>
        <dbReference type="ARBA" id="ARBA00025707"/>
    </source>
</evidence>
<dbReference type="SUPFAM" id="SSF53335">
    <property type="entry name" value="S-adenosyl-L-methionine-dependent methyltransferases"/>
    <property type="match status" value="1"/>
</dbReference>
<dbReference type="InterPro" id="IPR041698">
    <property type="entry name" value="Methyltransf_25"/>
</dbReference>
<dbReference type="CDD" id="cd02440">
    <property type="entry name" value="AdoMet_MTases"/>
    <property type="match status" value="1"/>
</dbReference>